<accession>A0A9N9ZZK0</accession>
<evidence type="ECO:0000256" key="5">
    <source>
        <dbReference type="SAM" id="Phobius"/>
    </source>
</evidence>
<dbReference type="Pfam" id="PF21365">
    <property type="entry name" value="Glyco_hydro_31_3rd"/>
    <property type="match status" value="1"/>
</dbReference>
<organism evidence="9 10">
    <name type="scientific">Bemisia tabaci</name>
    <name type="common">Sweetpotato whitefly</name>
    <name type="synonym">Aleurodes tabaci</name>
    <dbReference type="NCBI Taxonomy" id="7038"/>
    <lineage>
        <taxon>Eukaryota</taxon>
        <taxon>Metazoa</taxon>
        <taxon>Ecdysozoa</taxon>
        <taxon>Arthropoda</taxon>
        <taxon>Hexapoda</taxon>
        <taxon>Insecta</taxon>
        <taxon>Pterygota</taxon>
        <taxon>Neoptera</taxon>
        <taxon>Paraneoptera</taxon>
        <taxon>Hemiptera</taxon>
        <taxon>Sternorrhyncha</taxon>
        <taxon>Aleyrodoidea</taxon>
        <taxon>Aleyrodidae</taxon>
        <taxon>Aleyrodinae</taxon>
        <taxon>Bemisia</taxon>
    </lineage>
</organism>
<dbReference type="SUPFAM" id="SSF51445">
    <property type="entry name" value="(Trans)glycosidases"/>
    <property type="match status" value="1"/>
</dbReference>
<feature type="signal peptide" evidence="6">
    <location>
        <begin position="1"/>
        <end position="24"/>
    </location>
</feature>
<evidence type="ECO:0000256" key="2">
    <source>
        <dbReference type="ARBA" id="ARBA00022801"/>
    </source>
</evidence>
<evidence type="ECO:0000313" key="10">
    <source>
        <dbReference type="Proteomes" id="UP001152759"/>
    </source>
</evidence>
<dbReference type="GO" id="GO:0005975">
    <property type="term" value="P:carbohydrate metabolic process"/>
    <property type="evidence" value="ECO:0007669"/>
    <property type="project" value="InterPro"/>
</dbReference>
<dbReference type="AlphaFoldDB" id="A0A9N9ZZK0"/>
<dbReference type="KEGG" id="btab:109041223"/>
<keyword evidence="10" id="KW-1185">Reference proteome</keyword>
<reference evidence="9" key="1">
    <citation type="submission" date="2021-12" db="EMBL/GenBank/DDBJ databases">
        <authorList>
            <person name="King R."/>
        </authorList>
    </citation>
    <scope>NUCLEOTIDE SEQUENCE</scope>
</reference>
<comment type="similarity">
    <text evidence="1 4">Belongs to the glycosyl hydrolase 31 family.</text>
</comment>
<evidence type="ECO:0000256" key="1">
    <source>
        <dbReference type="ARBA" id="ARBA00007806"/>
    </source>
</evidence>
<dbReference type="Pfam" id="PF01055">
    <property type="entry name" value="Glyco_hydro_31_2nd"/>
    <property type="match status" value="1"/>
</dbReference>
<sequence length="682" mass="77663">MTMTRGTGYLGVFVILVAVHSALSALPQAFKIDLGNFKVKVEDESLLAGFDVSASLGEGEQEREKTGKTQYPFELGVQLINYDMKPSDAKNIGENKVKFGEHTTLELKHTEGEEKCMEINWISSDNHHALEDCFQLSPHNWFGGPENSTQRLPLEGATFQTNSYVTKAIYDQAICEPYWLNSEGILIYVNQSVPLFIDQNHHRKDSFCLLAKNAPPYFRSKEIVLKYTLCKFENPRVAHEFAIRKFLGKPSGIPDERMIRDPIWSTWAKYKTKIDEEVVLEYATNIRNNGFNNSQLEIDDFWETCYGSLSFNQTTFPNMKRLTSKLNQMGFRTTIWVHPFINADCETHKEAADKGYLVRNTEGNTTTTWWNGLRAGYVDFRNPAAADWFEKRLKNVLSEGGIDSFKFDAGESSWSPQVTDLNGPEAEQPELITRKYVEFAAKFGRQIEIRTGRGTQHLPVFVRMVDRDSKWGDEPLGIHTVITTTLQMNLNGYPFVLPDMVGGNAYRDEKISKELFIRFLQVNVFLPAVQFSTPPWDFDAETIELTKKFMALRYEYVDTIISLMRKTVETGQPVNTPIWWVDPTDRIAHGINSEFMLGENILIAPVLEKGATSRDIYLPKGQWRDEAKIDKPVIVGPVWLTNYPAALDTLPYFTRIASGVGPSSQAALFLLVFFSSLIIIFR</sequence>
<evidence type="ECO:0000256" key="4">
    <source>
        <dbReference type="RuleBase" id="RU361185"/>
    </source>
</evidence>
<evidence type="ECO:0000259" key="7">
    <source>
        <dbReference type="Pfam" id="PF01055"/>
    </source>
</evidence>
<dbReference type="Proteomes" id="UP001152759">
    <property type="component" value="Chromosome 1"/>
</dbReference>
<keyword evidence="5" id="KW-1133">Transmembrane helix</keyword>
<keyword evidence="3 4" id="KW-0326">Glycosidase</keyword>
<keyword evidence="2 4" id="KW-0378">Hydrolase</keyword>
<dbReference type="GO" id="GO:0004553">
    <property type="term" value="F:hydrolase activity, hydrolyzing O-glycosyl compounds"/>
    <property type="evidence" value="ECO:0007669"/>
    <property type="project" value="InterPro"/>
</dbReference>
<dbReference type="PANTHER" id="PTHR43053:SF4">
    <property type="entry name" value="MYOGENESIS-REGULATING GLYCOSIDASE"/>
    <property type="match status" value="1"/>
</dbReference>
<feature type="chain" id="PRO_5040276786" description="Myogenesis-regulating glycosidase-like" evidence="6">
    <location>
        <begin position="25"/>
        <end position="682"/>
    </location>
</feature>
<dbReference type="CDD" id="cd06592">
    <property type="entry name" value="GH31_NET37"/>
    <property type="match status" value="1"/>
</dbReference>
<evidence type="ECO:0000313" key="9">
    <source>
        <dbReference type="EMBL" id="CAH0381118.1"/>
    </source>
</evidence>
<gene>
    <name evidence="9" type="ORF">BEMITA_LOCUS797</name>
</gene>
<dbReference type="PANTHER" id="PTHR43053">
    <property type="entry name" value="GLYCOSIDASE FAMILY 31"/>
    <property type="match status" value="1"/>
</dbReference>
<feature type="domain" description="Glycoside hydrolase family 31 TIM barrel" evidence="7">
    <location>
        <begin position="265"/>
        <end position="562"/>
    </location>
</feature>
<dbReference type="Gene3D" id="2.60.40.1180">
    <property type="entry name" value="Golgi alpha-mannosidase II"/>
    <property type="match status" value="1"/>
</dbReference>
<dbReference type="InterPro" id="IPR048395">
    <property type="entry name" value="Glyco_hydro_31_C"/>
</dbReference>
<dbReference type="InterPro" id="IPR050985">
    <property type="entry name" value="Alpha-glycosidase_related"/>
</dbReference>
<feature type="domain" description="Glycosyl hydrolase family 31 C-terminal" evidence="8">
    <location>
        <begin position="571"/>
        <end position="655"/>
    </location>
</feature>
<evidence type="ECO:0000256" key="3">
    <source>
        <dbReference type="ARBA" id="ARBA00023295"/>
    </source>
</evidence>
<keyword evidence="5" id="KW-0812">Transmembrane</keyword>
<dbReference type="SUPFAM" id="SSF51011">
    <property type="entry name" value="Glycosyl hydrolase domain"/>
    <property type="match status" value="1"/>
</dbReference>
<dbReference type="EMBL" id="OU963862">
    <property type="protein sequence ID" value="CAH0381118.1"/>
    <property type="molecule type" value="Genomic_DNA"/>
</dbReference>
<feature type="transmembrane region" description="Helical" evidence="5">
    <location>
        <begin position="663"/>
        <end position="681"/>
    </location>
</feature>
<evidence type="ECO:0008006" key="11">
    <source>
        <dbReference type="Google" id="ProtNLM"/>
    </source>
</evidence>
<dbReference type="InterPro" id="IPR017853">
    <property type="entry name" value="GH"/>
</dbReference>
<dbReference type="InterPro" id="IPR013780">
    <property type="entry name" value="Glyco_hydro_b"/>
</dbReference>
<proteinExistence type="inferred from homology"/>
<dbReference type="InterPro" id="IPR000322">
    <property type="entry name" value="Glyco_hydro_31_TIM"/>
</dbReference>
<keyword evidence="5" id="KW-0472">Membrane</keyword>
<dbReference type="Gene3D" id="3.20.20.80">
    <property type="entry name" value="Glycosidases"/>
    <property type="match status" value="1"/>
</dbReference>
<evidence type="ECO:0000259" key="8">
    <source>
        <dbReference type="Pfam" id="PF21365"/>
    </source>
</evidence>
<name>A0A9N9ZZK0_BEMTA</name>
<protein>
    <recommendedName>
        <fullName evidence="11">Myogenesis-regulating glycosidase-like</fullName>
    </recommendedName>
</protein>
<keyword evidence="6" id="KW-0732">Signal</keyword>
<evidence type="ECO:0000256" key="6">
    <source>
        <dbReference type="SAM" id="SignalP"/>
    </source>
</evidence>